<dbReference type="HOGENOM" id="CLU_2029242_0_0_1"/>
<evidence type="ECO:0000313" key="4">
    <source>
        <dbReference type="Proteomes" id="UP000001555"/>
    </source>
</evidence>
<dbReference type="Proteomes" id="UP000001555">
    <property type="component" value="Unassembled WGS sequence"/>
</dbReference>
<proteinExistence type="predicted"/>
<dbReference type="EMBL" id="DS772378">
    <property type="protein sequence ID" value="EEC09179.1"/>
    <property type="molecule type" value="Genomic_DNA"/>
</dbReference>
<dbReference type="SUPFAM" id="SSF160897">
    <property type="entry name" value="Taf5 N-terminal domain-like"/>
    <property type="match status" value="1"/>
</dbReference>
<reference evidence="2 4" key="1">
    <citation type="submission" date="2008-03" db="EMBL/GenBank/DDBJ databases">
        <title>Annotation of Ixodes scapularis.</title>
        <authorList>
            <consortium name="Ixodes scapularis Genome Project Consortium"/>
            <person name="Caler E."/>
            <person name="Hannick L.I."/>
            <person name="Bidwell S."/>
            <person name="Joardar V."/>
            <person name="Thiagarajan M."/>
            <person name="Amedeo P."/>
            <person name="Galinsky K.J."/>
            <person name="Schobel S."/>
            <person name="Inman J."/>
            <person name="Hostetler J."/>
            <person name="Miller J."/>
            <person name="Hammond M."/>
            <person name="Megy K."/>
            <person name="Lawson D."/>
            <person name="Kodira C."/>
            <person name="Sutton G."/>
            <person name="Meyer J."/>
            <person name="Hill C.A."/>
            <person name="Birren B."/>
            <person name="Nene V."/>
            <person name="Collins F."/>
            <person name="Alarcon-Chaidez F."/>
            <person name="Wikel S."/>
            <person name="Strausberg R."/>
        </authorList>
    </citation>
    <scope>NUCLEOTIDE SEQUENCE [LARGE SCALE GENOMIC DNA]</scope>
    <source>
        <strain evidence="4">Wikel</strain>
        <strain evidence="2">Wikel colony</strain>
    </source>
</reference>
<protein>
    <recommendedName>
        <fullName evidence="1">TFIID subunit TAF5 NTD2 domain-containing protein</fullName>
    </recommendedName>
</protein>
<dbReference type="VEuPathDB" id="VectorBase:ISCI007296"/>
<dbReference type="Gene3D" id="1.25.40.500">
    <property type="entry name" value="TFIID subunit TAF5, NTD2 domain"/>
    <property type="match status" value="1"/>
</dbReference>
<organism>
    <name type="scientific">Ixodes scapularis</name>
    <name type="common">Black-legged tick</name>
    <name type="synonym">Deer tick</name>
    <dbReference type="NCBI Taxonomy" id="6945"/>
    <lineage>
        <taxon>Eukaryota</taxon>
        <taxon>Metazoa</taxon>
        <taxon>Ecdysozoa</taxon>
        <taxon>Arthropoda</taxon>
        <taxon>Chelicerata</taxon>
        <taxon>Arachnida</taxon>
        <taxon>Acari</taxon>
        <taxon>Parasitiformes</taxon>
        <taxon>Ixodida</taxon>
        <taxon>Ixodoidea</taxon>
        <taxon>Ixodidae</taxon>
        <taxon>Ixodinae</taxon>
        <taxon>Ixodes</taxon>
    </lineage>
</organism>
<dbReference type="AlphaFoldDB" id="B7PRF7"/>
<dbReference type="EMBL" id="ABJB010978746">
    <property type="status" value="NOT_ANNOTATED_CDS"/>
    <property type="molecule type" value="Genomic_DNA"/>
</dbReference>
<evidence type="ECO:0000313" key="3">
    <source>
        <dbReference type="EnsemblMetazoa" id="ISCW007296-PA"/>
    </source>
</evidence>
<dbReference type="EMBL" id="ABJB010463188">
    <property type="status" value="NOT_ANNOTATED_CDS"/>
    <property type="molecule type" value="Genomic_DNA"/>
</dbReference>
<dbReference type="InParanoid" id="B7PRF7"/>
<evidence type="ECO:0000259" key="1">
    <source>
        <dbReference type="Pfam" id="PF04494"/>
    </source>
</evidence>
<dbReference type="InterPro" id="IPR007582">
    <property type="entry name" value="TFIID_NTD2"/>
</dbReference>
<dbReference type="STRING" id="6945.B7PRF7"/>
<keyword evidence="4" id="KW-1185">Reference proteome</keyword>
<evidence type="ECO:0000313" key="2">
    <source>
        <dbReference type="EMBL" id="EEC09179.1"/>
    </source>
</evidence>
<sequence>MKKNRSEMVAAAVGRYLKGRQYMDCDSFKKTDLKLQQSVSDLVLSGVVAAETGTKNLFSFSAISKDASSIDQQFTKFKNFVSEASEPFQSRSSALSWFPIFVHLYLELVSNGQKSLGLVSLK</sequence>
<dbReference type="VEuPathDB" id="VectorBase:ISCW007296"/>
<dbReference type="Pfam" id="PF04494">
    <property type="entry name" value="TFIID_NTD2"/>
    <property type="match status" value="1"/>
</dbReference>
<accession>B7PRF7</accession>
<dbReference type="PaxDb" id="6945-B7PRF7"/>
<dbReference type="EnsemblMetazoa" id="ISCW007296-RA">
    <property type="protein sequence ID" value="ISCW007296-PA"/>
    <property type="gene ID" value="ISCW007296"/>
</dbReference>
<reference evidence="3" key="2">
    <citation type="submission" date="2020-05" db="UniProtKB">
        <authorList>
            <consortium name="EnsemblMetazoa"/>
        </authorList>
    </citation>
    <scope>IDENTIFICATION</scope>
    <source>
        <strain evidence="3">wikel</strain>
    </source>
</reference>
<dbReference type="VEuPathDB" id="VectorBase:ISCP_036962"/>
<dbReference type="OrthoDB" id="10266330at2759"/>
<dbReference type="InterPro" id="IPR037264">
    <property type="entry name" value="TFIID_NTD2_sf"/>
</dbReference>
<feature type="domain" description="TFIID subunit TAF5 NTD2" evidence="1">
    <location>
        <begin position="66"/>
        <end position="114"/>
    </location>
</feature>
<name>B7PRF7_IXOSC</name>
<gene>
    <name evidence="2" type="ORF">IscW_ISCW007296</name>
</gene>